<name>R7YHP2_CONA1</name>
<dbReference type="EMBL" id="JH767555">
    <property type="protein sequence ID" value="EON61425.1"/>
    <property type="molecule type" value="Genomic_DNA"/>
</dbReference>
<dbReference type="Proteomes" id="UP000016924">
    <property type="component" value="Unassembled WGS sequence"/>
</dbReference>
<keyword evidence="3" id="KW-1185">Reference proteome</keyword>
<accession>R7YHP2</accession>
<dbReference type="Pfam" id="PF00339">
    <property type="entry name" value="Arrestin_N"/>
    <property type="match status" value="1"/>
</dbReference>
<dbReference type="HOGENOM" id="CLU_1272214_0_0_1"/>
<feature type="domain" description="Arrestin-like N-terminal" evidence="1">
    <location>
        <begin position="6"/>
        <end position="102"/>
    </location>
</feature>
<organism evidence="2 3">
    <name type="scientific">Coniosporium apollinis (strain CBS 100218)</name>
    <name type="common">Rock-inhabiting black yeast</name>
    <dbReference type="NCBI Taxonomy" id="1168221"/>
    <lineage>
        <taxon>Eukaryota</taxon>
        <taxon>Fungi</taxon>
        <taxon>Dikarya</taxon>
        <taxon>Ascomycota</taxon>
        <taxon>Pezizomycotina</taxon>
        <taxon>Dothideomycetes</taxon>
        <taxon>Dothideomycetes incertae sedis</taxon>
        <taxon>Coniosporium</taxon>
    </lineage>
</organism>
<evidence type="ECO:0000313" key="3">
    <source>
        <dbReference type="Proteomes" id="UP000016924"/>
    </source>
</evidence>
<dbReference type="InterPro" id="IPR011021">
    <property type="entry name" value="Arrestin-like_N"/>
</dbReference>
<dbReference type="AlphaFoldDB" id="R7YHP2"/>
<dbReference type="RefSeq" id="XP_007776742.1">
    <property type="nucleotide sequence ID" value="XM_007778552.1"/>
</dbReference>
<evidence type="ECO:0000313" key="2">
    <source>
        <dbReference type="EMBL" id="EON61425.1"/>
    </source>
</evidence>
<protein>
    <recommendedName>
        <fullName evidence="1">Arrestin-like N-terminal domain-containing protein</fullName>
    </recommendedName>
</protein>
<dbReference type="Gene3D" id="2.60.40.640">
    <property type="match status" value="1"/>
</dbReference>
<reference evidence="3" key="1">
    <citation type="submission" date="2012-06" db="EMBL/GenBank/DDBJ databases">
        <title>The genome sequence of Coniosporium apollinis CBS 100218.</title>
        <authorList>
            <consortium name="The Broad Institute Genome Sequencing Platform"/>
            <person name="Cuomo C."/>
            <person name="Gorbushina A."/>
            <person name="Noack S."/>
            <person name="Walker B."/>
            <person name="Young S.K."/>
            <person name="Zeng Q."/>
            <person name="Gargeya S."/>
            <person name="Fitzgerald M."/>
            <person name="Haas B."/>
            <person name="Abouelleil A."/>
            <person name="Alvarado L."/>
            <person name="Arachchi H.M."/>
            <person name="Berlin A.M."/>
            <person name="Chapman S.B."/>
            <person name="Goldberg J."/>
            <person name="Griggs A."/>
            <person name="Gujja S."/>
            <person name="Hansen M."/>
            <person name="Howarth C."/>
            <person name="Imamovic A."/>
            <person name="Larimer J."/>
            <person name="McCowan C."/>
            <person name="Montmayeur A."/>
            <person name="Murphy C."/>
            <person name="Neiman D."/>
            <person name="Pearson M."/>
            <person name="Priest M."/>
            <person name="Roberts A."/>
            <person name="Saif S."/>
            <person name="Shea T."/>
            <person name="Sisk P."/>
            <person name="Sykes S."/>
            <person name="Wortman J."/>
            <person name="Nusbaum C."/>
            <person name="Birren B."/>
        </authorList>
    </citation>
    <scope>NUCLEOTIDE SEQUENCE [LARGE SCALE GENOMIC DNA]</scope>
    <source>
        <strain evidence="3">CBS 100218</strain>
    </source>
</reference>
<proteinExistence type="predicted"/>
<dbReference type="OrthoDB" id="2333384at2759"/>
<gene>
    <name evidence="2" type="ORF">W97_00640</name>
</gene>
<dbReference type="InterPro" id="IPR014752">
    <property type="entry name" value="Arrestin-like_C"/>
</dbReference>
<sequence>MAPRFTIVMDDTPDKTYIPGDRVSGKVILDVPRKLKRKAVMLSFLGEFRYLYYTGTGNGQQVHVVGIPFFKFDQTLHPGPVNLANEKRVWTFDFKFPKEFTPFYAQHSVLPLPSSTHHSIKFDTFRPSAGIVYYLHAHCPRGRAPIISFQGSLCKPYGLQHLQFEHPAKQPPGAPEIQVVTLKGQHRNSSKLPSSIHAFGEKFRDGRPNRETHTPCI</sequence>
<dbReference type="GeneID" id="19897951"/>
<evidence type="ECO:0000259" key="1">
    <source>
        <dbReference type="Pfam" id="PF00339"/>
    </source>
</evidence>